<accession>A0A8H7Q521</accession>
<dbReference type="Gene3D" id="2.30.130.30">
    <property type="entry name" value="Hypothetical protein"/>
    <property type="match status" value="1"/>
</dbReference>
<gene>
    <name evidence="2" type="ORF">INT43_002530</name>
</gene>
<protein>
    <recommendedName>
        <fullName evidence="4">ASCH domain-containing protein</fullName>
    </recommendedName>
</protein>
<dbReference type="InterPro" id="IPR015947">
    <property type="entry name" value="PUA-like_sf"/>
</dbReference>
<sequence>MVNTRKRSRKEEDPVKVEEKRPKLLTEKKNKAKVKVKVESAQSLSPTTTLNALTVQQPFASAIIFGPKRIECRKQPLKFKDVKQGRWLAIHCGKSRSNFQDKTYELTKKLRWEEAPSEEELMSKAGQIIGLAHFTESCPTSEISDDNVWKNAESCNNRVYAWSIDKVVALEKPIPHTGQLGLWRVKEDIAKDLIKLME</sequence>
<evidence type="ECO:0000313" key="3">
    <source>
        <dbReference type="Proteomes" id="UP000654370"/>
    </source>
</evidence>
<organism evidence="2 3">
    <name type="scientific">Mortierella isabellina</name>
    <name type="common">Filamentous fungus</name>
    <name type="synonym">Umbelopsis isabellina</name>
    <dbReference type="NCBI Taxonomy" id="91625"/>
    <lineage>
        <taxon>Eukaryota</taxon>
        <taxon>Fungi</taxon>
        <taxon>Fungi incertae sedis</taxon>
        <taxon>Mucoromycota</taxon>
        <taxon>Mucoromycotina</taxon>
        <taxon>Umbelopsidomycetes</taxon>
        <taxon>Umbelopsidales</taxon>
        <taxon>Umbelopsidaceae</taxon>
        <taxon>Umbelopsis</taxon>
    </lineage>
</organism>
<dbReference type="SUPFAM" id="SSF88697">
    <property type="entry name" value="PUA domain-like"/>
    <property type="match status" value="1"/>
</dbReference>
<keyword evidence="3" id="KW-1185">Reference proteome</keyword>
<evidence type="ECO:0008006" key="4">
    <source>
        <dbReference type="Google" id="ProtNLM"/>
    </source>
</evidence>
<dbReference type="Proteomes" id="UP000654370">
    <property type="component" value="Unassembled WGS sequence"/>
</dbReference>
<feature type="region of interest" description="Disordered" evidence="1">
    <location>
        <begin position="1"/>
        <end position="23"/>
    </location>
</feature>
<feature type="compositionally biased region" description="Basic and acidic residues" evidence="1">
    <location>
        <begin position="9"/>
        <end position="23"/>
    </location>
</feature>
<evidence type="ECO:0000313" key="2">
    <source>
        <dbReference type="EMBL" id="KAG2186092.1"/>
    </source>
</evidence>
<name>A0A8H7Q521_MORIS</name>
<evidence type="ECO:0000256" key="1">
    <source>
        <dbReference type="SAM" id="MobiDB-lite"/>
    </source>
</evidence>
<dbReference type="OrthoDB" id="2344808at2759"/>
<dbReference type="AlphaFoldDB" id="A0A8H7Q521"/>
<comment type="caution">
    <text evidence="2">The sequence shown here is derived from an EMBL/GenBank/DDBJ whole genome shotgun (WGS) entry which is preliminary data.</text>
</comment>
<proteinExistence type="predicted"/>
<reference evidence="2" key="1">
    <citation type="submission" date="2020-12" db="EMBL/GenBank/DDBJ databases">
        <title>Metabolic potential, ecology and presence of endohyphal bacteria is reflected in genomic diversity of Mucoromycotina.</title>
        <authorList>
            <person name="Muszewska A."/>
            <person name="Okrasinska A."/>
            <person name="Steczkiewicz K."/>
            <person name="Drgas O."/>
            <person name="Orlowska M."/>
            <person name="Perlinska-Lenart U."/>
            <person name="Aleksandrzak-Piekarczyk T."/>
            <person name="Szatraj K."/>
            <person name="Zielenkiewicz U."/>
            <person name="Pilsyk S."/>
            <person name="Malc E."/>
            <person name="Mieczkowski P."/>
            <person name="Kruszewska J.S."/>
            <person name="Biernat P."/>
            <person name="Pawlowska J."/>
        </authorList>
    </citation>
    <scope>NUCLEOTIDE SEQUENCE</scope>
    <source>
        <strain evidence="2">WA0000067209</strain>
    </source>
</reference>
<dbReference type="EMBL" id="JAEPQZ010000001">
    <property type="protein sequence ID" value="KAG2186092.1"/>
    <property type="molecule type" value="Genomic_DNA"/>
</dbReference>